<dbReference type="Pfam" id="PF06947">
    <property type="entry name" value="DUF1290"/>
    <property type="match status" value="1"/>
</dbReference>
<dbReference type="InterPro" id="IPR009709">
    <property type="entry name" value="DUF1290"/>
</dbReference>
<comment type="similarity">
    <text evidence="1">Belongs to the sbp family.</text>
</comment>
<accession>A0A1D7QWC0</accession>
<keyword evidence="4" id="KW-1185">Reference proteome</keyword>
<dbReference type="Proteomes" id="UP000094463">
    <property type="component" value="Chromosome"/>
</dbReference>
<keyword evidence="2" id="KW-1133">Transmembrane helix</keyword>
<evidence type="ECO:0000313" key="3">
    <source>
        <dbReference type="EMBL" id="AOM83269.1"/>
    </source>
</evidence>
<dbReference type="OrthoDB" id="9812056at2"/>
<evidence type="ECO:0000256" key="2">
    <source>
        <dbReference type="SAM" id="Phobius"/>
    </source>
</evidence>
<dbReference type="STRING" id="632773.BBEV_1908"/>
<dbReference type="RefSeq" id="WP_069365268.1">
    <property type="nucleotide sequence ID" value="NZ_CP012502.1"/>
</dbReference>
<feature type="transmembrane region" description="Helical" evidence="2">
    <location>
        <begin position="83"/>
        <end position="102"/>
    </location>
</feature>
<protein>
    <submittedName>
        <fullName evidence="3">Small basic protein</fullName>
    </submittedName>
</protein>
<dbReference type="AlphaFoldDB" id="A0A1D7QWC0"/>
<feature type="transmembrane region" description="Helical" evidence="2">
    <location>
        <begin position="29"/>
        <end position="45"/>
    </location>
</feature>
<keyword evidence="1 2" id="KW-0472">Membrane</keyword>
<evidence type="ECO:0000256" key="1">
    <source>
        <dbReference type="PIRNR" id="PIRNR018579"/>
    </source>
</evidence>
<organism evidence="3 4">
    <name type="scientific">Salisediminibacterium beveridgei</name>
    <dbReference type="NCBI Taxonomy" id="632773"/>
    <lineage>
        <taxon>Bacteria</taxon>
        <taxon>Bacillati</taxon>
        <taxon>Bacillota</taxon>
        <taxon>Bacilli</taxon>
        <taxon>Bacillales</taxon>
        <taxon>Bacillaceae</taxon>
        <taxon>Salisediminibacterium</taxon>
    </lineage>
</organism>
<dbReference type="EMBL" id="CP012502">
    <property type="protein sequence ID" value="AOM83269.1"/>
    <property type="molecule type" value="Genomic_DNA"/>
</dbReference>
<reference evidence="3 4" key="1">
    <citation type="submission" date="2015-08" db="EMBL/GenBank/DDBJ databases">
        <title>The complete genome sequence of Bacillus beveridgei MLTeJB.</title>
        <authorList>
            <person name="Hanson T.E."/>
            <person name="Mesa C."/>
            <person name="Basesman S.M."/>
            <person name="Oremland R.S."/>
        </authorList>
    </citation>
    <scope>NUCLEOTIDE SEQUENCE [LARGE SCALE GENOMIC DNA]</scope>
    <source>
        <strain evidence="3 4">MLTeJB</strain>
    </source>
</reference>
<gene>
    <name evidence="3" type="primary">sbp</name>
    <name evidence="3" type="ORF">BBEV_1908</name>
</gene>
<dbReference type="GO" id="GO:0005886">
    <property type="term" value="C:plasma membrane"/>
    <property type="evidence" value="ECO:0007669"/>
    <property type="project" value="UniProtKB-SubCell"/>
</dbReference>
<name>A0A1D7QWC0_9BACI</name>
<dbReference type="PATRIC" id="fig|632773.3.peg.1997"/>
<sequence>MWLPVLGLLIGLLIGFILNLQVVNLDASYLAVSILTALDALFGGIKAQLKQSFDERIFLTGFVTNLILALTLTFLGVHLGVDLYLAVIFFFTMRMFNNLAAVRRYFLLNRNRKHSDKDSHE</sequence>
<evidence type="ECO:0000313" key="4">
    <source>
        <dbReference type="Proteomes" id="UP000094463"/>
    </source>
</evidence>
<dbReference type="PIRSF" id="PIRSF018579">
    <property type="entry name" value="Sbp"/>
    <property type="match status" value="1"/>
</dbReference>
<keyword evidence="1" id="KW-1003">Cell membrane</keyword>
<dbReference type="KEGG" id="bbev:BBEV_1908"/>
<comment type="subcellular location">
    <subcellularLocation>
        <location evidence="1">Cell membrane</location>
        <topology evidence="1">Multi-pass membrane protein</topology>
    </subcellularLocation>
</comment>
<keyword evidence="1 2" id="KW-0812">Transmembrane</keyword>
<proteinExistence type="inferred from homology"/>
<feature type="transmembrane region" description="Helical" evidence="2">
    <location>
        <begin position="57"/>
        <end position="77"/>
    </location>
</feature>